<evidence type="ECO:0000313" key="4">
    <source>
        <dbReference type="Proteomes" id="UP001301653"/>
    </source>
</evidence>
<protein>
    <submittedName>
        <fullName evidence="3">Restriction endonuclease</fullName>
        <ecNumber evidence="3">3.1.21.-</ecNumber>
    </submittedName>
</protein>
<dbReference type="GO" id="GO:0016787">
    <property type="term" value="F:hydrolase activity"/>
    <property type="evidence" value="ECO:0007669"/>
    <property type="project" value="UniProtKB-KW"/>
</dbReference>
<dbReference type="Proteomes" id="UP001301653">
    <property type="component" value="Unassembled WGS sequence"/>
</dbReference>
<gene>
    <name evidence="3" type="ORF">VA603_17645</name>
</gene>
<evidence type="ECO:0000313" key="3">
    <source>
        <dbReference type="EMBL" id="MEA5669362.1"/>
    </source>
</evidence>
<dbReference type="GO" id="GO:0004519">
    <property type="term" value="F:endonuclease activity"/>
    <property type="evidence" value="ECO:0007669"/>
    <property type="project" value="UniProtKB-KW"/>
</dbReference>
<feature type="region of interest" description="Disordered" evidence="1">
    <location>
        <begin position="201"/>
        <end position="253"/>
    </location>
</feature>
<comment type="caution">
    <text evidence="3">The sequence shown here is derived from an EMBL/GenBank/DDBJ whole genome shotgun (WGS) entry which is preliminary data.</text>
</comment>
<proteinExistence type="predicted"/>
<organism evidence="3 4">
    <name type="scientific">Stenotrophomonas capsici</name>
    <dbReference type="NCBI Taxonomy" id="3110230"/>
    <lineage>
        <taxon>Bacteria</taxon>
        <taxon>Pseudomonadati</taxon>
        <taxon>Pseudomonadota</taxon>
        <taxon>Gammaproteobacteria</taxon>
        <taxon>Lysobacterales</taxon>
        <taxon>Lysobacteraceae</taxon>
        <taxon>Stenotrophomonas</taxon>
    </lineage>
</organism>
<accession>A0ABU5V8Q4</accession>
<sequence>MFSWILALVLALLIWSLAAAWLWLVKRRETEMKHGLAALAGMRWREFSQIVRSAMAERRGLVALNASDDSERGTSSDFLLQRDGERWLVSCKHGRAYRFDASAVHELGAAMRLTGAVGGLLLTEGQVDREGVTEAGRQSIEVIDGRDLWQFLKPYVPDEVRETVTGFARREAVRHTGIAGLAAVTLGLLVSMGYLTLRDEGASGAATPRGAPAASAREGRPEPTGNGAEAAAPAAATPAAAATPVASANPGDLVADPDPQTLLRYQQSVSKALARTPGVVSGIWQTRSTLAVERSGEDAAIWPLICAELERFPALRTTRVQLNPRPGVDEPVRWRQCRTF</sequence>
<reference evidence="3 4" key="1">
    <citation type="submission" date="2023-12" db="EMBL/GenBank/DDBJ databases">
        <title>Stenotrophomonas guangdongensis sp. nov., isolated from wilted pepper plants (Capsicum annuum).</title>
        <authorList>
            <person name="Qiu M."/>
            <person name="Li Y."/>
            <person name="Liu Q."/>
            <person name="Zhang X."/>
            <person name="Huang Y."/>
            <person name="Guo R."/>
            <person name="Hu M."/>
            <person name="Zhou J."/>
            <person name="Zhou X."/>
        </authorList>
    </citation>
    <scope>NUCLEOTIDE SEQUENCE [LARGE SCALE GENOMIC DNA]</scope>
    <source>
        <strain evidence="3 4">MH1</strain>
    </source>
</reference>
<dbReference type="InterPro" id="IPR011335">
    <property type="entry name" value="Restrct_endonuc-II-like"/>
</dbReference>
<dbReference type="InterPro" id="IPR007560">
    <property type="entry name" value="Restrct_endonuc_IV_Mrr"/>
</dbReference>
<evidence type="ECO:0000256" key="1">
    <source>
        <dbReference type="SAM" id="MobiDB-lite"/>
    </source>
</evidence>
<dbReference type="RefSeq" id="WP_323439593.1">
    <property type="nucleotide sequence ID" value="NZ_JAYFUH010000249.1"/>
</dbReference>
<keyword evidence="3" id="KW-0255">Endonuclease</keyword>
<dbReference type="EMBL" id="JAYFUH010000249">
    <property type="protein sequence ID" value="MEA5669362.1"/>
    <property type="molecule type" value="Genomic_DNA"/>
</dbReference>
<feature type="compositionally biased region" description="Low complexity" evidence="1">
    <location>
        <begin position="202"/>
        <end position="251"/>
    </location>
</feature>
<evidence type="ECO:0000259" key="2">
    <source>
        <dbReference type="Pfam" id="PF04471"/>
    </source>
</evidence>
<keyword evidence="3" id="KW-0540">Nuclease</keyword>
<dbReference type="EC" id="3.1.21.-" evidence="3"/>
<keyword evidence="4" id="KW-1185">Reference proteome</keyword>
<name>A0ABU5V8Q4_9GAMM</name>
<feature type="domain" description="Restriction endonuclease type IV Mrr" evidence="2">
    <location>
        <begin position="40"/>
        <end position="151"/>
    </location>
</feature>
<keyword evidence="3" id="KW-0378">Hydrolase</keyword>
<dbReference type="Pfam" id="PF04471">
    <property type="entry name" value="Mrr_cat"/>
    <property type="match status" value="1"/>
</dbReference>
<dbReference type="SUPFAM" id="SSF52980">
    <property type="entry name" value="Restriction endonuclease-like"/>
    <property type="match status" value="1"/>
</dbReference>